<evidence type="ECO:0000259" key="4">
    <source>
        <dbReference type="PROSITE" id="PS50995"/>
    </source>
</evidence>
<dbReference type="EMBL" id="JAEHFW010000003">
    <property type="protein sequence ID" value="MBK0380496.1"/>
    <property type="molecule type" value="Genomic_DNA"/>
</dbReference>
<comment type="caution">
    <text evidence="5">The sequence shown here is derived from an EMBL/GenBank/DDBJ whole genome shotgun (WGS) entry which is preliminary data.</text>
</comment>
<dbReference type="Pfam" id="PF01047">
    <property type="entry name" value="MarR"/>
    <property type="match status" value="1"/>
</dbReference>
<sequence>MRSSVKHQETIDYFLKIVWQTVANRYNQLVTEFGITQSIGYLLINIDDVEGTTVSHAAALLGLKSTSLSRMLNQLEKNGLIYRESNKGDKRSVKIYLTELGKEKRQLAKDVVKQFNNYLNAHISEADKQYLTDMLKKINQLTVNYKP</sequence>
<dbReference type="InterPro" id="IPR036390">
    <property type="entry name" value="WH_DNA-bd_sf"/>
</dbReference>
<dbReference type="SMART" id="SM00347">
    <property type="entry name" value="HTH_MARR"/>
    <property type="match status" value="1"/>
</dbReference>
<dbReference type="RefSeq" id="WP_200067045.1">
    <property type="nucleotide sequence ID" value="NZ_JAEHFW010000003.1"/>
</dbReference>
<protein>
    <submittedName>
        <fullName evidence="5">MarR family transcriptional regulator</fullName>
    </submittedName>
</protein>
<dbReference type="InterPro" id="IPR000835">
    <property type="entry name" value="HTH_MarR-typ"/>
</dbReference>
<proteinExistence type="predicted"/>
<dbReference type="GO" id="GO:0003677">
    <property type="term" value="F:DNA binding"/>
    <property type="evidence" value="ECO:0007669"/>
    <property type="project" value="UniProtKB-KW"/>
</dbReference>
<gene>
    <name evidence="5" type="ORF">I5M19_14320</name>
</gene>
<keyword evidence="1" id="KW-0805">Transcription regulation</keyword>
<evidence type="ECO:0000256" key="2">
    <source>
        <dbReference type="ARBA" id="ARBA00023125"/>
    </source>
</evidence>
<dbReference type="PROSITE" id="PS50995">
    <property type="entry name" value="HTH_MARR_2"/>
    <property type="match status" value="1"/>
</dbReference>
<dbReference type="Proteomes" id="UP000613193">
    <property type="component" value="Unassembled WGS sequence"/>
</dbReference>
<dbReference type="Gene3D" id="1.10.10.10">
    <property type="entry name" value="Winged helix-like DNA-binding domain superfamily/Winged helix DNA-binding domain"/>
    <property type="match status" value="1"/>
</dbReference>
<feature type="domain" description="HTH marR-type" evidence="4">
    <location>
        <begin position="1"/>
        <end position="140"/>
    </location>
</feature>
<name>A0A934UP28_9SPHI</name>
<dbReference type="PROSITE" id="PS01117">
    <property type="entry name" value="HTH_MARR_1"/>
    <property type="match status" value="1"/>
</dbReference>
<evidence type="ECO:0000313" key="5">
    <source>
        <dbReference type="EMBL" id="MBK0380496.1"/>
    </source>
</evidence>
<dbReference type="InterPro" id="IPR036388">
    <property type="entry name" value="WH-like_DNA-bd_sf"/>
</dbReference>
<dbReference type="PRINTS" id="PR00598">
    <property type="entry name" value="HTHMARR"/>
</dbReference>
<reference evidence="5" key="1">
    <citation type="submission" date="2020-12" db="EMBL/GenBank/DDBJ databases">
        <title>Bacterial novel species Mucilaginibacter sp. SD-g isolated from soil.</title>
        <authorList>
            <person name="Jung H.-Y."/>
        </authorList>
    </citation>
    <scope>NUCLEOTIDE SEQUENCE</scope>
    <source>
        <strain evidence="5">SD-g</strain>
    </source>
</reference>
<evidence type="ECO:0000256" key="3">
    <source>
        <dbReference type="ARBA" id="ARBA00023163"/>
    </source>
</evidence>
<dbReference type="PANTHER" id="PTHR42756">
    <property type="entry name" value="TRANSCRIPTIONAL REGULATOR, MARR"/>
    <property type="match status" value="1"/>
</dbReference>
<keyword evidence="3" id="KW-0804">Transcription</keyword>
<organism evidence="5 6">
    <name type="scientific">Mucilaginibacter segetis</name>
    <dbReference type="NCBI Taxonomy" id="2793071"/>
    <lineage>
        <taxon>Bacteria</taxon>
        <taxon>Pseudomonadati</taxon>
        <taxon>Bacteroidota</taxon>
        <taxon>Sphingobacteriia</taxon>
        <taxon>Sphingobacteriales</taxon>
        <taxon>Sphingobacteriaceae</taxon>
        <taxon>Mucilaginibacter</taxon>
    </lineage>
</organism>
<evidence type="ECO:0000256" key="1">
    <source>
        <dbReference type="ARBA" id="ARBA00023015"/>
    </source>
</evidence>
<dbReference type="AlphaFoldDB" id="A0A934UP28"/>
<dbReference type="PANTHER" id="PTHR42756:SF1">
    <property type="entry name" value="TRANSCRIPTIONAL REPRESSOR OF EMRAB OPERON"/>
    <property type="match status" value="1"/>
</dbReference>
<dbReference type="InterPro" id="IPR023187">
    <property type="entry name" value="Tscrpt_reg_MarR-type_CS"/>
</dbReference>
<accession>A0A934UP28</accession>
<keyword evidence="6" id="KW-1185">Reference proteome</keyword>
<evidence type="ECO:0000313" key="6">
    <source>
        <dbReference type="Proteomes" id="UP000613193"/>
    </source>
</evidence>
<keyword evidence="2" id="KW-0238">DNA-binding</keyword>
<dbReference type="SUPFAM" id="SSF46785">
    <property type="entry name" value="Winged helix' DNA-binding domain"/>
    <property type="match status" value="1"/>
</dbReference>
<dbReference type="GO" id="GO:0003700">
    <property type="term" value="F:DNA-binding transcription factor activity"/>
    <property type="evidence" value="ECO:0007669"/>
    <property type="project" value="InterPro"/>
</dbReference>